<comment type="caution">
    <text evidence="3">The sequence shown here is derived from an EMBL/GenBank/DDBJ whole genome shotgun (WGS) entry which is preliminary data.</text>
</comment>
<dbReference type="Gene3D" id="3.40.50.2000">
    <property type="entry name" value="Glycogen Phosphorylase B"/>
    <property type="match status" value="2"/>
</dbReference>
<dbReference type="PANTHER" id="PTHR12526">
    <property type="entry name" value="GLYCOSYLTRANSFERASE"/>
    <property type="match status" value="1"/>
</dbReference>
<feature type="domain" description="Glycosyl transferase family 1" evidence="1">
    <location>
        <begin position="190"/>
        <end position="351"/>
    </location>
</feature>
<sequence length="368" mass="40544">MKKICFFPGTLALGGIGKLFVNLIEEYAARNIAVDVFLTKKEGEFLDQIPANVRIIEGKGRALTSIPKFIKYLNAERPDAVISAREFLNIVNIACCACSSAPTLPVVSLHTNQTAQNFYTNTDKSLYSNSYFIRMARMLYKKPKKIIAVSGGVADDFAMRMGVPRQKIEVIYNPVYKEYVEEAAPVNQTFQTFTKDGRRFIVGVGRFALQKDFSTLLKAFHLVRKTDDITLILLGEGPLRQELEAEIKSLGLTENVLLLGFVDNPLYYIKRAAAIAVSSKFEGFGNIIVEALGVGTPVVSTDCPSGPSEILENGKYGKLVPVGDPQAMATAIVETLHETHNPAALIARARDFAVPKIADEYLAYIYSN</sequence>
<dbReference type="EMBL" id="QMDV01000003">
    <property type="protein sequence ID" value="RAU82419.1"/>
    <property type="molecule type" value="Genomic_DNA"/>
</dbReference>
<protein>
    <submittedName>
        <fullName evidence="3">Glycosyltransferase</fullName>
    </submittedName>
</protein>
<dbReference type="Proteomes" id="UP000251692">
    <property type="component" value="Unassembled WGS sequence"/>
</dbReference>
<evidence type="ECO:0000313" key="4">
    <source>
        <dbReference type="Proteomes" id="UP000251692"/>
    </source>
</evidence>
<keyword evidence="4" id="KW-1185">Reference proteome</keyword>
<dbReference type="AlphaFoldDB" id="A0A364RDR6"/>
<keyword evidence="3" id="KW-0808">Transferase</keyword>
<dbReference type="InterPro" id="IPR001296">
    <property type="entry name" value="Glyco_trans_1"/>
</dbReference>
<gene>
    <name evidence="3" type="ORF">DP923_11585</name>
</gene>
<proteinExistence type="predicted"/>
<evidence type="ECO:0000259" key="2">
    <source>
        <dbReference type="Pfam" id="PF13439"/>
    </source>
</evidence>
<dbReference type="CDD" id="cd03811">
    <property type="entry name" value="GT4_GT28_WabH-like"/>
    <property type="match status" value="1"/>
</dbReference>
<reference evidence="3 4" key="2">
    <citation type="submission" date="2018-07" db="EMBL/GenBank/DDBJ databases">
        <title>Pontibacter sp. 2b14 genomic sequence and assembly.</title>
        <authorList>
            <person name="Du Z.-J."/>
        </authorList>
    </citation>
    <scope>NUCLEOTIDE SEQUENCE [LARGE SCALE GENOMIC DNA]</scope>
    <source>
        <strain evidence="3 4">2b14</strain>
    </source>
</reference>
<dbReference type="RefSeq" id="WP_112306011.1">
    <property type="nucleotide sequence ID" value="NZ_QMDV01000003.1"/>
</dbReference>
<accession>A0A364RDR6</accession>
<evidence type="ECO:0000313" key="3">
    <source>
        <dbReference type="EMBL" id="RAU82419.1"/>
    </source>
</evidence>
<name>A0A364RDR6_9BACT</name>
<dbReference type="OrthoDB" id="1522162at2"/>
<dbReference type="Pfam" id="PF00534">
    <property type="entry name" value="Glycos_transf_1"/>
    <property type="match status" value="1"/>
</dbReference>
<dbReference type="PANTHER" id="PTHR12526:SF630">
    <property type="entry name" value="GLYCOSYLTRANSFERASE"/>
    <property type="match status" value="1"/>
</dbReference>
<dbReference type="SUPFAM" id="SSF53756">
    <property type="entry name" value="UDP-Glycosyltransferase/glycogen phosphorylase"/>
    <property type="match status" value="1"/>
</dbReference>
<feature type="domain" description="Glycosyltransferase subfamily 4-like N-terminal" evidence="2">
    <location>
        <begin position="14"/>
        <end position="175"/>
    </location>
</feature>
<dbReference type="InterPro" id="IPR028098">
    <property type="entry name" value="Glyco_trans_4-like_N"/>
</dbReference>
<dbReference type="Pfam" id="PF13439">
    <property type="entry name" value="Glyco_transf_4"/>
    <property type="match status" value="1"/>
</dbReference>
<evidence type="ECO:0000259" key="1">
    <source>
        <dbReference type="Pfam" id="PF00534"/>
    </source>
</evidence>
<reference evidence="3 4" key="1">
    <citation type="submission" date="2018-06" db="EMBL/GenBank/DDBJ databases">
        <authorList>
            <person name="Liu Z.-W."/>
        </authorList>
    </citation>
    <scope>NUCLEOTIDE SEQUENCE [LARGE SCALE GENOMIC DNA]</scope>
    <source>
        <strain evidence="3 4">2b14</strain>
    </source>
</reference>
<organism evidence="3 4">
    <name type="scientific">Pontibacter arcticus</name>
    <dbReference type="NCBI Taxonomy" id="2080288"/>
    <lineage>
        <taxon>Bacteria</taxon>
        <taxon>Pseudomonadati</taxon>
        <taxon>Bacteroidota</taxon>
        <taxon>Cytophagia</taxon>
        <taxon>Cytophagales</taxon>
        <taxon>Hymenobacteraceae</taxon>
        <taxon>Pontibacter</taxon>
    </lineage>
</organism>
<dbReference type="GO" id="GO:0016757">
    <property type="term" value="F:glycosyltransferase activity"/>
    <property type="evidence" value="ECO:0007669"/>
    <property type="project" value="InterPro"/>
</dbReference>